<keyword evidence="1" id="KW-0812">Transmembrane</keyword>
<comment type="caution">
    <text evidence="2">The sequence shown here is derived from an EMBL/GenBank/DDBJ whole genome shotgun (WGS) entry which is preliminary data.</text>
</comment>
<dbReference type="EMBL" id="JAMFTS010000001">
    <property type="protein sequence ID" value="KAJ4808751.1"/>
    <property type="molecule type" value="Genomic_DNA"/>
</dbReference>
<name>A0AAV8GZV3_9POAL</name>
<dbReference type="PANTHER" id="PTHR34189">
    <property type="entry name" value="TRANSMEMBRANE PROTEIN"/>
    <property type="match status" value="1"/>
</dbReference>
<proteinExistence type="predicted"/>
<keyword evidence="3" id="KW-1185">Reference proteome</keyword>
<sequence length="75" mass="8686">MQRPSSYGVVSDERHHSELSELAFIDKLPMYDPQSEIGKKEVLRLKFPHDAVHFIPMLLIVSGLILWCFSSYPRV</sequence>
<keyword evidence="1" id="KW-0472">Membrane</keyword>
<gene>
    <name evidence="2" type="ORF">LUZ62_021317</name>
</gene>
<dbReference type="AlphaFoldDB" id="A0AAV8GZV3"/>
<evidence type="ECO:0000313" key="2">
    <source>
        <dbReference type="EMBL" id="KAJ4808751.1"/>
    </source>
</evidence>
<organism evidence="2 3">
    <name type="scientific">Rhynchospora pubera</name>
    <dbReference type="NCBI Taxonomy" id="906938"/>
    <lineage>
        <taxon>Eukaryota</taxon>
        <taxon>Viridiplantae</taxon>
        <taxon>Streptophyta</taxon>
        <taxon>Embryophyta</taxon>
        <taxon>Tracheophyta</taxon>
        <taxon>Spermatophyta</taxon>
        <taxon>Magnoliopsida</taxon>
        <taxon>Liliopsida</taxon>
        <taxon>Poales</taxon>
        <taxon>Cyperaceae</taxon>
        <taxon>Cyperoideae</taxon>
        <taxon>Rhynchosporeae</taxon>
        <taxon>Rhynchospora</taxon>
    </lineage>
</organism>
<evidence type="ECO:0000256" key="1">
    <source>
        <dbReference type="SAM" id="Phobius"/>
    </source>
</evidence>
<protein>
    <submittedName>
        <fullName evidence="2">Uncharacterized protein</fullName>
    </submittedName>
</protein>
<reference evidence="2" key="1">
    <citation type="submission" date="2022-08" db="EMBL/GenBank/DDBJ databases">
        <authorList>
            <person name="Marques A."/>
        </authorList>
    </citation>
    <scope>NUCLEOTIDE SEQUENCE</scope>
    <source>
        <strain evidence="2">RhyPub2mFocal</strain>
        <tissue evidence="2">Leaves</tissue>
    </source>
</reference>
<accession>A0AAV8GZV3</accession>
<dbReference type="Proteomes" id="UP001140206">
    <property type="component" value="Chromosome 1"/>
</dbReference>
<feature type="transmembrane region" description="Helical" evidence="1">
    <location>
        <begin position="51"/>
        <end position="69"/>
    </location>
</feature>
<evidence type="ECO:0000313" key="3">
    <source>
        <dbReference type="Proteomes" id="UP001140206"/>
    </source>
</evidence>
<dbReference type="PANTHER" id="PTHR34189:SF4">
    <property type="entry name" value="TRANSMEMBRANE PROTEIN"/>
    <property type="match status" value="1"/>
</dbReference>
<keyword evidence="1" id="KW-1133">Transmembrane helix</keyword>